<keyword evidence="5 7" id="KW-0472">Membrane</keyword>
<feature type="transmembrane region" description="Helical" evidence="7">
    <location>
        <begin position="133"/>
        <end position="153"/>
    </location>
</feature>
<reference evidence="10" key="1">
    <citation type="journal article" date="2019" name="Int. J. Syst. Evol. Microbiol.">
        <title>The Global Catalogue of Microorganisms (GCM) 10K type strain sequencing project: providing services to taxonomists for standard genome sequencing and annotation.</title>
        <authorList>
            <consortium name="The Broad Institute Genomics Platform"/>
            <consortium name="The Broad Institute Genome Sequencing Center for Infectious Disease"/>
            <person name="Wu L."/>
            <person name="Ma J."/>
        </authorList>
    </citation>
    <scope>NUCLEOTIDE SEQUENCE [LARGE SCALE GENOMIC DNA]</scope>
    <source>
        <strain evidence="10">JCM 18303</strain>
    </source>
</reference>
<sequence length="300" mass="31430">MLTPISWGTTYVVTATLLPPDRPLLAAVLRALPAGLLIILLVRRMPPSPTWWWRFTVLGVLNFGAFFPLLFFAAYRLPGGVAATVSTVQPLLVAGFAWLLLRTRTPVGQLLAALVGVLGVALMTLGAKAHLDPLALVAMVVATGMLGFGIVLAKRWGSPGSPLMSAGWQMTLGGLLLAPFTLAFEGLPDTLTGANLLGYLYLATIGGAISYWLWFRGIERLTPTTVSLLGLANPLTATLAGLVILGEFLTAGQTVGLAVALLALVAGQTVGRQSSGEPQRPDSGAVPAAGGDVHRHRVRD</sequence>
<feature type="transmembrane region" description="Helical" evidence="7">
    <location>
        <begin position="108"/>
        <end position="127"/>
    </location>
</feature>
<comment type="similarity">
    <text evidence="2">Belongs to the EamA transporter family.</text>
</comment>
<evidence type="ECO:0000256" key="2">
    <source>
        <dbReference type="ARBA" id="ARBA00007362"/>
    </source>
</evidence>
<dbReference type="InterPro" id="IPR000620">
    <property type="entry name" value="EamA_dom"/>
</dbReference>
<feature type="transmembrane region" description="Helical" evidence="7">
    <location>
        <begin position="165"/>
        <end position="184"/>
    </location>
</feature>
<evidence type="ECO:0000256" key="5">
    <source>
        <dbReference type="ARBA" id="ARBA00023136"/>
    </source>
</evidence>
<evidence type="ECO:0000256" key="1">
    <source>
        <dbReference type="ARBA" id="ARBA00004141"/>
    </source>
</evidence>
<feature type="domain" description="EamA" evidence="8">
    <location>
        <begin position="135"/>
        <end position="265"/>
    </location>
</feature>
<evidence type="ECO:0000256" key="4">
    <source>
        <dbReference type="ARBA" id="ARBA00022989"/>
    </source>
</evidence>
<evidence type="ECO:0000259" key="8">
    <source>
        <dbReference type="Pfam" id="PF00892"/>
    </source>
</evidence>
<feature type="transmembrane region" description="Helical" evidence="7">
    <location>
        <begin position="226"/>
        <end position="245"/>
    </location>
</feature>
<protein>
    <submittedName>
        <fullName evidence="9">EamA family transporter</fullName>
    </submittedName>
</protein>
<evidence type="ECO:0000313" key="9">
    <source>
        <dbReference type="EMBL" id="GAA5173459.1"/>
    </source>
</evidence>
<accession>A0ABP9RA96</accession>
<feature type="region of interest" description="Disordered" evidence="6">
    <location>
        <begin position="272"/>
        <end position="300"/>
    </location>
</feature>
<evidence type="ECO:0000313" key="10">
    <source>
        <dbReference type="Proteomes" id="UP001428817"/>
    </source>
</evidence>
<feature type="domain" description="EamA" evidence="8">
    <location>
        <begin position="2"/>
        <end position="124"/>
    </location>
</feature>
<feature type="transmembrane region" description="Helical" evidence="7">
    <location>
        <begin position="251"/>
        <end position="270"/>
    </location>
</feature>
<evidence type="ECO:0000256" key="3">
    <source>
        <dbReference type="ARBA" id="ARBA00022692"/>
    </source>
</evidence>
<keyword evidence="4 7" id="KW-1133">Transmembrane helix</keyword>
<dbReference type="Pfam" id="PF00892">
    <property type="entry name" value="EamA"/>
    <property type="match status" value="2"/>
</dbReference>
<proteinExistence type="inferred from homology"/>
<evidence type="ECO:0000256" key="7">
    <source>
        <dbReference type="SAM" id="Phobius"/>
    </source>
</evidence>
<comment type="caution">
    <text evidence="9">The sequence shown here is derived from an EMBL/GenBank/DDBJ whole genome shotgun (WGS) entry which is preliminary data.</text>
</comment>
<dbReference type="PANTHER" id="PTHR32322">
    <property type="entry name" value="INNER MEMBRANE TRANSPORTER"/>
    <property type="match status" value="1"/>
</dbReference>
<comment type="subcellular location">
    <subcellularLocation>
        <location evidence="1">Membrane</location>
        <topology evidence="1">Multi-pass membrane protein</topology>
    </subcellularLocation>
</comment>
<dbReference type="PANTHER" id="PTHR32322:SF2">
    <property type="entry name" value="EAMA DOMAIN-CONTAINING PROTEIN"/>
    <property type="match status" value="1"/>
</dbReference>
<organism evidence="9 10">
    <name type="scientific">Pseudonocardia eucalypti</name>
    <dbReference type="NCBI Taxonomy" id="648755"/>
    <lineage>
        <taxon>Bacteria</taxon>
        <taxon>Bacillati</taxon>
        <taxon>Actinomycetota</taxon>
        <taxon>Actinomycetes</taxon>
        <taxon>Pseudonocardiales</taxon>
        <taxon>Pseudonocardiaceae</taxon>
        <taxon>Pseudonocardia</taxon>
    </lineage>
</organism>
<feature type="transmembrane region" description="Helical" evidence="7">
    <location>
        <begin position="196"/>
        <end position="214"/>
    </location>
</feature>
<gene>
    <name evidence="9" type="ORF">GCM10023321_75110</name>
</gene>
<dbReference type="EMBL" id="BAABJP010000056">
    <property type="protein sequence ID" value="GAA5173459.1"/>
    <property type="molecule type" value="Genomic_DNA"/>
</dbReference>
<keyword evidence="3 7" id="KW-0812">Transmembrane</keyword>
<dbReference type="Gene3D" id="1.10.3730.20">
    <property type="match status" value="1"/>
</dbReference>
<evidence type="ECO:0000256" key="6">
    <source>
        <dbReference type="SAM" id="MobiDB-lite"/>
    </source>
</evidence>
<feature type="transmembrane region" description="Helical" evidence="7">
    <location>
        <begin position="24"/>
        <end position="43"/>
    </location>
</feature>
<feature type="transmembrane region" description="Helical" evidence="7">
    <location>
        <begin position="55"/>
        <end position="75"/>
    </location>
</feature>
<dbReference type="SUPFAM" id="SSF103481">
    <property type="entry name" value="Multidrug resistance efflux transporter EmrE"/>
    <property type="match status" value="2"/>
</dbReference>
<dbReference type="InterPro" id="IPR050638">
    <property type="entry name" value="AA-Vitamin_Transporters"/>
</dbReference>
<name>A0ABP9RA96_9PSEU</name>
<dbReference type="InterPro" id="IPR037185">
    <property type="entry name" value="EmrE-like"/>
</dbReference>
<keyword evidence="10" id="KW-1185">Reference proteome</keyword>
<feature type="transmembrane region" description="Helical" evidence="7">
    <location>
        <begin position="81"/>
        <end position="101"/>
    </location>
</feature>
<dbReference type="Proteomes" id="UP001428817">
    <property type="component" value="Unassembled WGS sequence"/>
</dbReference>